<sequence>MISFYAFLPILFYPSAVKCQCYSCDKFWNTDCKPRVEGFHCDPNTIVATNINPSTELSTMYTECSLPHHNIKLLKDFCCVFSPEIGCNVALNPVSFVNKPSRYCTHCFQRCNCTENVASLPQAWHWGQLCIMSSLIYQLFSPKSGIFCRNLMRTNACPVNQVSYI</sequence>
<evidence type="ECO:0000313" key="3">
    <source>
        <dbReference type="Proteomes" id="UP000009192"/>
    </source>
</evidence>
<keyword evidence="1" id="KW-0732">Signal</keyword>
<evidence type="ECO:0000256" key="1">
    <source>
        <dbReference type="SAM" id="SignalP"/>
    </source>
</evidence>
<accession>A0A0Q9XK28</accession>
<keyword evidence="3" id="KW-1185">Reference proteome</keyword>
<name>A0A0Q9XK28_DROMO</name>
<dbReference type="KEGG" id="dmo:Dmoj_GI26965"/>
<dbReference type="AlphaFoldDB" id="A0A0Q9XK28"/>
<dbReference type="Proteomes" id="UP000009192">
    <property type="component" value="Unassembled WGS sequence"/>
</dbReference>
<proteinExistence type="predicted"/>
<gene>
    <name evidence="2" type="primary">Dmoj\GI26965</name>
    <name evidence="2" type="ORF">Dmoj_GI26965</name>
</gene>
<feature type="signal peptide" evidence="1">
    <location>
        <begin position="1"/>
        <end position="19"/>
    </location>
</feature>
<dbReference type="OrthoDB" id="7866453at2759"/>
<reference evidence="2 3" key="1">
    <citation type="journal article" date="2007" name="Nature">
        <title>Evolution of genes and genomes on the Drosophila phylogeny.</title>
        <authorList>
            <consortium name="Drosophila 12 Genomes Consortium"/>
            <person name="Clark A.G."/>
            <person name="Eisen M.B."/>
            <person name="Smith D.R."/>
            <person name="Bergman C.M."/>
            <person name="Oliver B."/>
            <person name="Markow T.A."/>
            <person name="Kaufman T.C."/>
            <person name="Kellis M."/>
            <person name="Gelbart W."/>
            <person name="Iyer V.N."/>
            <person name="Pollard D.A."/>
            <person name="Sackton T.B."/>
            <person name="Larracuente A.M."/>
            <person name="Singh N.D."/>
            <person name="Abad J.P."/>
            <person name="Abt D.N."/>
            <person name="Adryan B."/>
            <person name="Aguade M."/>
            <person name="Akashi H."/>
            <person name="Anderson W.W."/>
            <person name="Aquadro C.F."/>
            <person name="Ardell D.H."/>
            <person name="Arguello R."/>
            <person name="Artieri C.G."/>
            <person name="Barbash D.A."/>
            <person name="Barker D."/>
            <person name="Barsanti P."/>
            <person name="Batterham P."/>
            <person name="Batzoglou S."/>
            <person name="Begun D."/>
            <person name="Bhutkar A."/>
            <person name="Blanco E."/>
            <person name="Bosak S.A."/>
            <person name="Bradley R.K."/>
            <person name="Brand A.D."/>
            <person name="Brent M.R."/>
            <person name="Brooks A.N."/>
            <person name="Brown R.H."/>
            <person name="Butlin R.K."/>
            <person name="Caggese C."/>
            <person name="Calvi B.R."/>
            <person name="Bernardo de Carvalho A."/>
            <person name="Caspi A."/>
            <person name="Castrezana S."/>
            <person name="Celniker S.E."/>
            <person name="Chang J.L."/>
            <person name="Chapple C."/>
            <person name="Chatterji S."/>
            <person name="Chinwalla A."/>
            <person name="Civetta A."/>
            <person name="Clifton S.W."/>
            <person name="Comeron J.M."/>
            <person name="Costello J.C."/>
            <person name="Coyne J.A."/>
            <person name="Daub J."/>
            <person name="David R.G."/>
            <person name="Delcher A.L."/>
            <person name="Delehaunty K."/>
            <person name="Do C.B."/>
            <person name="Ebling H."/>
            <person name="Edwards K."/>
            <person name="Eickbush T."/>
            <person name="Evans J.D."/>
            <person name="Filipski A."/>
            <person name="Findeiss S."/>
            <person name="Freyhult E."/>
            <person name="Fulton L."/>
            <person name="Fulton R."/>
            <person name="Garcia A.C."/>
            <person name="Gardiner A."/>
            <person name="Garfield D.A."/>
            <person name="Garvin B.E."/>
            <person name="Gibson G."/>
            <person name="Gilbert D."/>
            <person name="Gnerre S."/>
            <person name="Godfrey J."/>
            <person name="Good R."/>
            <person name="Gotea V."/>
            <person name="Gravely B."/>
            <person name="Greenberg A.J."/>
            <person name="Griffiths-Jones S."/>
            <person name="Gross S."/>
            <person name="Guigo R."/>
            <person name="Gustafson E.A."/>
            <person name="Haerty W."/>
            <person name="Hahn M.W."/>
            <person name="Halligan D.L."/>
            <person name="Halpern A.L."/>
            <person name="Halter G.M."/>
            <person name="Han M.V."/>
            <person name="Heger A."/>
            <person name="Hillier L."/>
            <person name="Hinrichs A.S."/>
            <person name="Holmes I."/>
            <person name="Hoskins R.A."/>
            <person name="Hubisz M.J."/>
            <person name="Hultmark D."/>
            <person name="Huntley M.A."/>
            <person name="Jaffe D.B."/>
            <person name="Jagadeeshan S."/>
            <person name="Jeck W.R."/>
            <person name="Johnson J."/>
            <person name="Jones C.D."/>
            <person name="Jordan W.C."/>
            <person name="Karpen G.H."/>
            <person name="Kataoka E."/>
            <person name="Keightley P.D."/>
            <person name="Kheradpour P."/>
            <person name="Kirkness E.F."/>
            <person name="Koerich L.B."/>
            <person name="Kristiansen K."/>
            <person name="Kudrna D."/>
            <person name="Kulathinal R.J."/>
            <person name="Kumar S."/>
            <person name="Kwok R."/>
            <person name="Lander E."/>
            <person name="Langley C.H."/>
            <person name="Lapoint R."/>
            <person name="Lazzaro B.P."/>
            <person name="Lee S.J."/>
            <person name="Levesque L."/>
            <person name="Li R."/>
            <person name="Lin C.F."/>
            <person name="Lin M.F."/>
            <person name="Lindblad-Toh K."/>
            <person name="Llopart A."/>
            <person name="Long M."/>
            <person name="Low L."/>
            <person name="Lozovsky E."/>
            <person name="Lu J."/>
            <person name="Luo M."/>
            <person name="Machado C.A."/>
            <person name="Makalowski W."/>
            <person name="Marzo M."/>
            <person name="Matsuda M."/>
            <person name="Matzkin L."/>
            <person name="McAllister B."/>
            <person name="McBride C.S."/>
            <person name="McKernan B."/>
            <person name="McKernan K."/>
            <person name="Mendez-Lago M."/>
            <person name="Minx P."/>
            <person name="Mollenhauer M.U."/>
            <person name="Montooth K."/>
            <person name="Mount S.M."/>
            <person name="Mu X."/>
            <person name="Myers E."/>
            <person name="Negre B."/>
            <person name="Newfeld S."/>
            <person name="Nielsen R."/>
            <person name="Noor M.A."/>
            <person name="O'Grady P."/>
            <person name="Pachter L."/>
            <person name="Papaceit M."/>
            <person name="Parisi M.J."/>
            <person name="Parisi M."/>
            <person name="Parts L."/>
            <person name="Pedersen J.S."/>
            <person name="Pesole G."/>
            <person name="Phillippy A.M."/>
            <person name="Ponting C.P."/>
            <person name="Pop M."/>
            <person name="Porcelli D."/>
            <person name="Powell J.R."/>
            <person name="Prohaska S."/>
            <person name="Pruitt K."/>
            <person name="Puig M."/>
            <person name="Quesneville H."/>
            <person name="Ram K.R."/>
            <person name="Rand D."/>
            <person name="Rasmussen M.D."/>
            <person name="Reed L.K."/>
            <person name="Reenan R."/>
            <person name="Reily A."/>
            <person name="Remington K.A."/>
            <person name="Rieger T.T."/>
            <person name="Ritchie M.G."/>
            <person name="Robin C."/>
            <person name="Rogers Y.H."/>
            <person name="Rohde C."/>
            <person name="Rozas J."/>
            <person name="Rubenfield M.J."/>
            <person name="Ruiz A."/>
            <person name="Russo S."/>
            <person name="Salzberg S.L."/>
            <person name="Sanchez-Gracia A."/>
            <person name="Saranga D.J."/>
            <person name="Sato H."/>
            <person name="Schaeffer S.W."/>
            <person name="Schatz M.C."/>
            <person name="Schlenke T."/>
            <person name="Schwartz R."/>
            <person name="Segarra C."/>
            <person name="Singh R.S."/>
            <person name="Sirot L."/>
            <person name="Sirota M."/>
            <person name="Sisneros N.B."/>
            <person name="Smith C.D."/>
            <person name="Smith T.F."/>
            <person name="Spieth J."/>
            <person name="Stage D.E."/>
            <person name="Stark A."/>
            <person name="Stephan W."/>
            <person name="Strausberg R.L."/>
            <person name="Strempel S."/>
            <person name="Sturgill D."/>
            <person name="Sutton G."/>
            <person name="Sutton G.G."/>
            <person name="Tao W."/>
            <person name="Teichmann S."/>
            <person name="Tobari Y.N."/>
            <person name="Tomimura Y."/>
            <person name="Tsolas J.M."/>
            <person name="Valente V.L."/>
            <person name="Venter E."/>
            <person name="Venter J.C."/>
            <person name="Vicario S."/>
            <person name="Vieira F.G."/>
            <person name="Vilella A.J."/>
            <person name="Villasante A."/>
            <person name="Walenz B."/>
            <person name="Wang J."/>
            <person name="Wasserman M."/>
            <person name="Watts T."/>
            <person name="Wilson D."/>
            <person name="Wilson R.K."/>
            <person name="Wing R.A."/>
            <person name="Wolfner M.F."/>
            <person name="Wong A."/>
            <person name="Wong G.K."/>
            <person name="Wu C.I."/>
            <person name="Wu G."/>
            <person name="Yamamoto D."/>
            <person name="Yang H.P."/>
            <person name="Yang S.P."/>
            <person name="Yorke J.A."/>
            <person name="Yoshida K."/>
            <person name="Zdobnov E."/>
            <person name="Zhang P."/>
            <person name="Zhang Y."/>
            <person name="Zimin A.V."/>
            <person name="Baldwin J."/>
            <person name="Abdouelleil A."/>
            <person name="Abdulkadir J."/>
            <person name="Abebe A."/>
            <person name="Abera B."/>
            <person name="Abreu J."/>
            <person name="Acer S.C."/>
            <person name="Aftuck L."/>
            <person name="Alexander A."/>
            <person name="An P."/>
            <person name="Anderson E."/>
            <person name="Anderson S."/>
            <person name="Arachi H."/>
            <person name="Azer M."/>
            <person name="Bachantsang P."/>
            <person name="Barry A."/>
            <person name="Bayul T."/>
            <person name="Berlin A."/>
            <person name="Bessette D."/>
            <person name="Bloom T."/>
            <person name="Blye J."/>
            <person name="Boguslavskiy L."/>
            <person name="Bonnet C."/>
            <person name="Boukhgalter B."/>
            <person name="Bourzgui I."/>
            <person name="Brown A."/>
            <person name="Cahill P."/>
            <person name="Channer S."/>
            <person name="Cheshatsang Y."/>
            <person name="Chuda L."/>
            <person name="Citroen M."/>
            <person name="Collymore A."/>
            <person name="Cooke P."/>
            <person name="Costello M."/>
            <person name="D'Aco K."/>
            <person name="Daza R."/>
            <person name="De Haan G."/>
            <person name="DeGray S."/>
            <person name="DeMaso C."/>
            <person name="Dhargay N."/>
            <person name="Dooley K."/>
            <person name="Dooley E."/>
            <person name="Doricent M."/>
            <person name="Dorje P."/>
            <person name="Dorjee K."/>
            <person name="Dupes A."/>
            <person name="Elong R."/>
            <person name="Falk J."/>
            <person name="Farina A."/>
            <person name="Faro S."/>
            <person name="Ferguson D."/>
            <person name="Fisher S."/>
            <person name="Foley C.D."/>
            <person name="Franke A."/>
            <person name="Friedrich D."/>
            <person name="Gadbois L."/>
            <person name="Gearin G."/>
            <person name="Gearin C.R."/>
            <person name="Giannoukos G."/>
            <person name="Goode T."/>
            <person name="Graham J."/>
            <person name="Grandbois E."/>
            <person name="Grewal S."/>
            <person name="Gyaltsen K."/>
            <person name="Hafez N."/>
            <person name="Hagos B."/>
            <person name="Hall J."/>
            <person name="Henson C."/>
            <person name="Hollinger A."/>
            <person name="Honan T."/>
            <person name="Huard M.D."/>
            <person name="Hughes L."/>
            <person name="Hurhula B."/>
            <person name="Husby M.E."/>
            <person name="Kamat A."/>
            <person name="Kanga B."/>
            <person name="Kashin S."/>
            <person name="Khazanovich D."/>
            <person name="Kisner P."/>
            <person name="Lance K."/>
            <person name="Lara M."/>
            <person name="Lee W."/>
            <person name="Lennon N."/>
            <person name="Letendre F."/>
            <person name="LeVine R."/>
            <person name="Lipovsky A."/>
            <person name="Liu X."/>
            <person name="Liu J."/>
            <person name="Liu S."/>
            <person name="Lokyitsang T."/>
            <person name="Lokyitsang Y."/>
            <person name="Lubonja R."/>
            <person name="Lui A."/>
            <person name="MacDonald P."/>
            <person name="Magnisalis V."/>
            <person name="Maru K."/>
            <person name="Matthews C."/>
            <person name="McCusker W."/>
            <person name="McDonough S."/>
            <person name="Mehta T."/>
            <person name="Meldrim J."/>
            <person name="Meneus L."/>
            <person name="Mihai O."/>
            <person name="Mihalev A."/>
            <person name="Mihova T."/>
            <person name="Mittelman R."/>
            <person name="Mlenga V."/>
            <person name="Montmayeur A."/>
            <person name="Mulrain L."/>
            <person name="Navidi A."/>
            <person name="Naylor J."/>
            <person name="Negash T."/>
            <person name="Nguyen T."/>
            <person name="Nguyen N."/>
            <person name="Nicol R."/>
            <person name="Norbu C."/>
            <person name="Norbu N."/>
            <person name="Novod N."/>
            <person name="O'Neill B."/>
            <person name="Osman S."/>
            <person name="Markiewicz E."/>
            <person name="Oyono O.L."/>
            <person name="Patti C."/>
            <person name="Phunkhang P."/>
            <person name="Pierre F."/>
            <person name="Priest M."/>
            <person name="Raghuraman S."/>
            <person name="Rege F."/>
            <person name="Reyes R."/>
            <person name="Rise C."/>
            <person name="Rogov P."/>
            <person name="Ross K."/>
            <person name="Ryan E."/>
            <person name="Settipalli S."/>
            <person name="Shea T."/>
            <person name="Sherpa N."/>
            <person name="Shi L."/>
            <person name="Shih D."/>
            <person name="Sparrow T."/>
            <person name="Spaulding J."/>
            <person name="Stalker J."/>
            <person name="Stange-Thomann N."/>
            <person name="Stavropoulos S."/>
            <person name="Stone C."/>
            <person name="Strader C."/>
            <person name="Tesfaye S."/>
            <person name="Thomson T."/>
            <person name="Thoulutsang Y."/>
            <person name="Thoulutsang D."/>
            <person name="Topham K."/>
            <person name="Topping I."/>
            <person name="Tsamla T."/>
            <person name="Vassiliev H."/>
            <person name="Vo A."/>
            <person name="Wangchuk T."/>
            <person name="Wangdi T."/>
            <person name="Weiand M."/>
            <person name="Wilkinson J."/>
            <person name="Wilson A."/>
            <person name="Yadav S."/>
            <person name="Young G."/>
            <person name="Yu Q."/>
            <person name="Zembek L."/>
            <person name="Zhong D."/>
            <person name="Zimmer A."/>
            <person name="Zwirko Z."/>
            <person name="Jaffe D.B."/>
            <person name="Alvarez P."/>
            <person name="Brockman W."/>
            <person name="Butler J."/>
            <person name="Chin C."/>
            <person name="Gnerre S."/>
            <person name="Grabherr M."/>
            <person name="Kleber M."/>
            <person name="Mauceli E."/>
            <person name="MacCallum I."/>
        </authorList>
    </citation>
    <scope>NUCLEOTIDE SEQUENCE [LARGE SCALE GENOMIC DNA]</scope>
    <source>
        <strain evidence="3">Tucson 15081-1352.22</strain>
    </source>
</reference>
<protein>
    <submittedName>
        <fullName evidence="2">Uncharacterized protein, isoform A</fullName>
    </submittedName>
</protein>
<organism evidence="2 3">
    <name type="scientific">Drosophila mojavensis</name>
    <name type="common">Fruit fly</name>
    <dbReference type="NCBI Taxonomy" id="7230"/>
    <lineage>
        <taxon>Eukaryota</taxon>
        <taxon>Metazoa</taxon>
        <taxon>Ecdysozoa</taxon>
        <taxon>Arthropoda</taxon>
        <taxon>Hexapoda</taxon>
        <taxon>Insecta</taxon>
        <taxon>Pterygota</taxon>
        <taxon>Neoptera</taxon>
        <taxon>Endopterygota</taxon>
        <taxon>Diptera</taxon>
        <taxon>Brachycera</taxon>
        <taxon>Muscomorpha</taxon>
        <taxon>Ephydroidea</taxon>
        <taxon>Drosophilidae</taxon>
        <taxon>Drosophila</taxon>
    </lineage>
</organism>
<evidence type="ECO:0000313" key="2">
    <source>
        <dbReference type="EMBL" id="KRG05458.1"/>
    </source>
</evidence>
<feature type="chain" id="PRO_5006388024" evidence="1">
    <location>
        <begin position="20"/>
        <end position="165"/>
    </location>
</feature>
<dbReference type="EMBL" id="CH933808">
    <property type="protein sequence ID" value="KRG05458.1"/>
    <property type="molecule type" value="Genomic_DNA"/>
</dbReference>
<dbReference type="InParanoid" id="A0A0Q9XK28"/>